<reference evidence="2" key="1">
    <citation type="submission" date="2019-11" db="EMBL/GenBank/DDBJ databases">
        <authorList>
            <person name="Feng L."/>
        </authorList>
    </citation>
    <scope>NUCLEOTIDE SEQUENCE</scope>
    <source>
        <strain evidence="2">CTertiumLFYP3</strain>
    </source>
</reference>
<dbReference type="EC" id="1.1.1.281" evidence="2"/>
<dbReference type="EMBL" id="CACRTO010000006">
    <property type="protein sequence ID" value="VYT78559.1"/>
    <property type="molecule type" value="Genomic_DNA"/>
</dbReference>
<dbReference type="PANTHER" id="PTHR43000">
    <property type="entry name" value="DTDP-D-GLUCOSE 4,6-DEHYDRATASE-RELATED"/>
    <property type="match status" value="1"/>
</dbReference>
<dbReference type="InterPro" id="IPR016040">
    <property type="entry name" value="NAD(P)-bd_dom"/>
</dbReference>
<dbReference type="Gene3D" id="3.40.50.720">
    <property type="entry name" value="NAD(P)-binding Rossmann-like Domain"/>
    <property type="match status" value="1"/>
</dbReference>
<protein>
    <submittedName>
        <fullName evidence="2">GDP-6-deoxy-D-mannose reductase</fullName>
        <ecNumber evidence="2">1.1.1.281</ecNumber>
    </submittedName>
</protein>
<dbReference type="AlphaFoldDB" id="A0A6N2ZGD3"/>
<dbReference type="Gene3D" id="3.90.25.10">
    <property type="entry name" value="UDP-galactose 4-epimerase, domain 1"/>
    <property type="match status" value="1"/>
</dbReference>
<dbReference type="GO" id="GO:0033705">
    <property type="term" value="F:GDP-4-dehydro-6-deoxy-D-mannose reductase activity"/>
    <property type="evidence" value="ECO:0007669"/>
    <property type="project" value="UniProtKB-EC"/>
</dbReference>
<dbReference type="RefSeq" id="WP_156625037.1">
    <property type="nucleotide sequence ID" value="NZ_CACRTO010000006.1"/>
</dbReference>
<organism evidence="2">
    <name type="scientific">Clostridium tertium</name>
    <dbReference type="NCBI Taxonomy" id="1559"/>
    <lineage>
        <taxon>Bacteria</taxon>
        <taxon>Bacillati</taxon>
        <taxon>Bacillota</taxon>
        <taxon>Clostridia</taxon>
        <taxon>Eubacteriales</taxon>
        <taxon>Clostridiaceae</taxon>
        <taxon>Clostridium</taxon>
    </lineage>
</organism>
<accession>A0A6N2ZGD3</accession>
<sequence length="317" mass="35792">MKKVLIIGINGFVGTHLSNEFKNNGYRCYGADLNPINICENIDMFSLDILDKKNVLDVFKVIRPDYIVNLAAISSVKLSWEIPQKTFDVNVNGTINILETIKELDLKTKLLLIGSSEQYGDIDYTKAVSEEDELNALNPYGISKATQEKVAKLYSRVYGIDVMMVRAFNHIGPGQGKGFVVPDFVSQIVEIEKGILEPIIKVGNLSAERDFTDVRDIVSAYRLILENGNNGEVYNVGSGKAISIREILDIIVDKSRTKVKIEIDKNKFRPIDTPKIECNNRKLKSETGWNIKYSIDESIEDIIEYWRKYSVNGGRNE</sequence>
<name>A0A6N2ZGD3_9CLOT</name>
<dbReference type="SUPFAM" id="SSF51735">
    <property type="entry name" value="NAD(P)-binding Rossmann-fold domains"/>
    <property type="match status" value="1"/>
</dbReference>
<gene>
    <name evidence="2" type="primary">rmd</name>
    <name evidence="2" type="ORF">CTLFYP3_00675</name>
</gene>
<dbReference type="InterPro" id="IPR036291">
    <property type="entry name" value="NAD(P)-bd_dom_sf"/>
</dbReference>
<proteinExistence type="predicted"/>
<feature type="domain" description="NAD(P)-binding" evidence="1">
    <location>
        <begin position="5"/>
        <end position="301"/>
    </location>
</feature>
<dbReference type="CDD" id="cd05260">
    <property type="entry name" value="GDP_MD_SDR_e"/>
    <property type="match status" value="1"/>
</dbReference>
<dbReference type="Pfam" id="PF16363">
    <property type="entry name" value="GDP_Man_Dehyd"/>
    <property type="match status" value="1"/>
</dbReference>
<keyword evidence="2" id="KW-0560">Oxidoreductase</keyword>
<evidence type="ECO:0000313" key="2">
    <source>
        <dbReference type="EMBL" id="VYT78559.1"/>
    </source>
</evidence>
<evidence type="ECO:0000259" key="1">
    <source>
        <dbReference type="Pfam" id="PF16363"/>
    </source>
</evidence>